<keyword evidence="2" id="KW-0472">Membrane</keyword>
<dbReference type="PANTHER" id="PTHR34663:SF9">
    <property type="entry name" value="OS06G0637400 PROTEIN"/>
    <property type="match status" value="1"/>
</dbReference>
<dbReference type="InterPro" id="IPR044700">
    <property type="entry name" value="PIP2/PIPL1"/>
</dbReference>
<feature type="compositionally biased region" description="Polar residues" evidence="1">
    <location>
        <begin position="92"/>
        <end position="101"/>
    </location>
</feature>
<feature type="transmembrane region" description="Helical" evidence="2">
    <location>
        <begin position="12"/>
        <end position="35"/>
    </location>
</feature>
<protein>
    <submittedName>
        <fullName evidence="3">Uncharacterized protein</fullName>
    </submittedName>
</protein>
<accession>A0AAP0CHU4</accession>
<evidence type="ECO:0000313" key="4">
    <source>
        <dbReference type="Proteomes" id="UP001408789"/>
    </source>
</evidence>
<dbReference type="EMBL" id="JBCNJP010000025">
    <property type="protein sequence ID" value="KAK9054305.1"/>
    <property type="molecule type" value="Genomic_DNA"/>
</dbReference>
<keyword evidence="4" id="KW-1185">Reference proteome</keyword>
<proteinExistence type="predicted"/>
<dbReference type="GO" id="GO:0045087">
    <property type="term" value="P:innate immune response"/>
    <property type="evidence" value="ECO:0007669"/>
    <property type="project" value="InterPro"/>
</dbReference>
<dbReference type="Proteomes" id="UP001408789">
    <property type="component" value="Unassembled WGS sequence"/>
</dbReference>
<reference evidence="3 4" key="1">
    <citation type="submission" date="2024-04" db="EMBL/GenBank/DDBJ databases">
        <title>The reference genome of an endangered Asteraceae, Deinandra increscens subsp. villosa, native to the Central Coast of California.</title>
        <authorList>
            <person name="Guilliams M."/>
            <person name="Hasenstab-Lehman K."/>
            <person name="Meyer R."/>
            <person name="Mcevoy S."/>
        </authorList>
    </citation>
    <scope>NUCLEOTIDE SEQUENCE [LARGE SCALE GENOMIC DNA]</scope>
    <source>
        <tissue evidence="3">Leaf</tissue>
    </source>
</reference>
<dbReference type="GO" id="GO:0050793">
    <property type="term" value="P:regulation of developmental process"/>
    <property type="evidence" value="ECO:0007669"/>
    <property type="project" value="InterPro"/>
</dbReference>
<organism evidence="3 4">
    <name type="scientific">Deinandra increscens subsp. villosa</name>
    <dbReference type="NCBI Taxonomy" id="3103831"/>
    <lineage>
        <taxon>Eukaryota</taxon>
        <taxon>Viridiplantae</taxon>
        <taxon>Streptophyta</taxon>
        <taxon>Embryophyta</taxon>
        <taxon>Tracheophyta</taxon>
        <taxon>Spermatophyta</taxon>
        <taxon>Magnoliopsida</taxon>
        <taxon>eudicotyledons</taxon>
        <taxon>Gunneridae</taxon>
        <taxon>Pentapetalae</taxon>
        <taxon>asterids</taxon>
        <taxon>campanulids</taxon>
        <taxon>Asterales</taxon>
        <taxon>Asteraceae</taxon>
        <taxon>Asteroideae</taxon>
        <taxon>Heliantheae alliance</taxon>
        <taxon>Madieae</taxon>
        <taxon>Madiinae</taxon>
        <taxon>Deinandra</taxon>
    </lineage>
</organism>
<feature type="region of interest" description="Disordered" evidence="1">
    <location>
        <begin position="75"/>
        <end position="199"/>
    </location>
</feature>
<gene>
    <name evidence="3" type="ORF">SSX86_025383</name>
</gene>
<keyword evidence="2" id="KW-0812">Transmembrane</keyword>
<name>A0AAP0CHU4_9ASTR</name>
<keyword evidence="2" id="KW-1133">Transmembrane helix</keyword>
<sequence>MARINSSETRIFFLWGHFFSLLPFLALVFLLLISLSCNVVGRMITEAERFRPSLAGKGHGYTSYKDLVAIKNSGPSPGGKGHAFPTAESPVNRKNSLGMINSSGPSHGGKGHGFRNNEMVEEIHNSSPSLDGAHGNVKSRGSGHNRVEEERKGISRYENRVVTKGSDRSTIGGKGHDVPSFENLGNIKNSGPSGGGKGH</sequence>
<dbReference type="AlphaFoldDB" id="A0AAP0CHU4"/>
<dbReference type="PANTHER" id="PTHR34663">
    <property type="entry name" value="OS06G0637400 PROTEIN"/>
    <property type="match status" value="1"/>
</dbReference>
<feature type="compositionally biased region" description="Basic and acidic residues" evidence="1">
    <location>
        <begin position="145"/>
        <end position="167"/>
    </location>
</feature>
<comment type="caution">
    <text evidence="3">The sequence shown here is derived from an EMBL/GenBank/DDBJ whole genome shotgun (WGS) entry which is preliminary data.</text>
</comment>
<evidence type="ECO:0000256" key="1">
    <source>
        <dbReference type="SAM" id="MobiDB-lite"/>
    </source>
</evidence>
<evidence type="ECO:0000313" key="3">
    <source>
        <dbReference type="EMBL" id="KAK9054305.1"/>
    </source>
</evidence>
<evidence type="ECO:0000256" key="2">
    <source>
        <dbReference type="SAM" id="Phobius"/>
    </source>
</evidence>